<proteinExistence type="inferred from homology"/>
<dbReference type="Proteomes" id="UP001500752">
    <property type="component" value="Unassembled WGS sequence"/>
</dbReference>
<keyword evidence="5" id="KW-0663">Pyridoxal phosphate</keyword>
<evidence type="ECO:0000256" key="2">
    <source>
        <dbReference type="ARBA" id="ARBA00007441"/>
    </source>
</evidence>
<dbReference type="EMBL" id="BAABEO010000006">
    <property type="protein sequence ID" value="GAA3669191.1"/>
    <property type="molecule type" value="Genomic_DNA"/>
</dbReference>
<reference evidence="9" key="1">
    <citation type="journal article" date="2019" name="Int. J. Syst. Evol. Microbiol.">
        <title>The Global Catalogue of Microorganisms (GCM) 10K type strain sequencing project: providing services to taxonomists for standard genome sequencing and annotation.</title>
        <authorList>
            <consortium name="The Broad Institute Genomics Platform"/>
            <consortium name="The Broad Institute Genome Sequencing Center for Infectious Disease"/>
            <person name="Wu L."/>
            <person name="Ma J."/>
        </authorList>
    </citation>
    <scope>NUCLEOTIDE SEQUENCE [LARGE SCALE GENOMIC DNA]</scope>
    <source>
        <strain evidence="9">JCM 30742</strain>
    </source>
</reference>
<dbReference type="RefSeq" id="WP_345148151.1">
    <property type="nucleotide sequence ID" value="NZ_BAABEO010000006.1"/>
</dbReference>
<organism evidence="8 9">
    <name type="scientific">Arthrobacter ginkgonis</name>
    <dbReference type="NCBI Taxonomy" id="1630594"/>
    <lineage>
        <taxon>Bacteria</taxon>
        <taxon>Bacillati</taxon>
        <taxon>Actinomycetota</taxon>
        <taxon>Actinomycetes</taxon>
        <taxon>Micrococcales</taxon>
        <taxon>Micrococcaceae</taxon>
        <taxon>Arthrobacter</taxon>
    </lineage>
</organism>
<dbReference type="InterPro" id="IPR004839">
    <property type="entry name" value="Aminotransferase_I/II_large"/>
</dbReference>
<dbReference type="Gene3D" id="3.40.640.10">
    <property type="entry name" value="Type I PLP-dependent aspartate aminotransferase-like (Major domain)"/>
    <property type="match status" value="1"/>
</dbReference>
<dbReference type="SUPFAM" id="SSF53383">
    <property type="entry name" value="PLP-dependent transferases"/>
    <property type="match status" value="1"/>
</dbReference>
<dbReference type="Pfam" id="PF00155">
    <property type="entry name" value="Aminotran_1_2"/>
    <property type="match status" value="1"/>
</dbReference>
<evidence type="ECO:0000256" key="1">
    <source>
        <dbReference type="ARBA" id="ARBA00001933"/>
    </source>
</evidence>
<dbReference type="InterPro" id="IPR015421">
    <property type="entry name" value="PyrdxlP-dep_Trfase_major"/>
</dbReference>
<feature type="domain" description="Aminotransferase class I/classII large" evidence="7">
    <location>
        <begin position="61"/>
        <end position="380"/>
    </location>
</feature>
<keyword evidence="9" id="KW-1185">Reference proteome</keyword>
<dbReference type="InterPro" id="IPR015424">
    <property type="entry name" value="PyrdxlP-dep_Trfase"/>
</dbReference>
<evidence type="ECO:0000259" key="7">
    <source>
        <dbReference type="Pfam" id="PF00155"/>
    </source>
</evidence>
<comment type="caution">
    <text evidence="8">The sequence shown here is derived from an EMBL/GenBank/DDBJ whole genome shotgun (WGS) entry which is preliminary data.</text>
</comment>
<dbReference type="PANTHER" id="PTHR46383">
    <property type="entry name" value="ASPARTATE AMINOTRANSFERASE"/>
    <property type="match status" value="1"/>
</dbReference>
<evidence type="ECO:0000256" key="6">
    <source>
        <dbReference type="RuleBase" id="RU000481"/>
    </source>
</evidence>
<dbReference type="InterPro" id="IPR004838">
    <property type="entry name" value="NHTrfase_class1_PyrdxlP-BS"/>
</dbReference>
<dbReference type="PANTHER" id="PTHR46383:SF1">
    <property type="entry name" value="ASPARTATE AMINOTRANSFERASE"/>
    <property type="match status" value="1"/>
</dbReference>
<dbReference type="PRINTS" id="PR00753">
    <property type="entry name" value="ACCSYNTHASE"/>
</dbReference>
<evidence type="ECO:0000256" key="4">
    <source>
        <dbReference type="ARBA" id="ARBA00022679"/>
    </source>
</evidence>
<evidence type="ECO:0000313" key="8">
    <source>
        <dbReference type="EMBL" id="GAA3669191.1"/>
    </source>
</evidence>
<dbReference type="PROSITE" id="PS00105">
    <property type="entry name" value="AA_TRANSFER_CLASS_1"/>
    <property type="match status" value="1"/>
</dbReference>
<dbReference type="InterPro" id="IPR050596">
    <property type="entry name" value="AspAT/PAT-like"/>
</dbReference>
<evidence type="ECO:0000313" key="9">
    <source>
        <dbReference type="Proteomes" id="UP001500752"/>
    </source>
</evidence>
<comment type="similarity">
    <text evidence="2 6">Belongs to the class-I pyridoxal-phosphate-dependent aminotransferase family.</text>
</comment>
<sequence>MRRLMTPRFSPLEGGLFSSVSKADVGEGAGELIKAGVDVMAWADPFFPDPSIPASVQTVMAEAVASGLPSHYTMPIGSADLRGVIAGKLGTRNGITADPSRNILVTPGSDSGLLYAMMPFLEQGDEVLVPDPSYPSNFANCRLLGAVPVSVPLRAEDGYQLDPAALEAALTPRTKMVLISHPNNPTGTVFRRDTLEALARFVVAHDLILVCDQAFEDHVFDNIEMVSPATLPGMWERTVTVFSVSKGLGLSGFRVGYLVADDRIMDVLYGGAVNVLGATSTLSQIGAAAALKDETILPAYFDILDRRRRLAHAAFSAVPGVRMQMPESGILSWLDIRALGTATEVSAHILRTARVLVNEGEPYGAEGAGHLRIVHGCFMDETRAVDAYSRIAGALQLLSRDSQLLPA</sequence>
<accession>A0ABP7BV72</accession>
<keyword evidence="3 6" id="KW-0032">Aminotransferase</keyword>
<protein>
    <recommendedName>
        <fullName evidence="6">Aminotransferase</fullName>
        <ecNumber evidence="6">2.6.1.-</ecNumber>
    </recommendedName>
</protein>
<comment type="cofactor">
    <cofactor evidence="1 6">
        <name>pyridoxal 5'-phosphate</name>
        <dbReference type="ChEBI" id="CHEBI:597326"/>
    </cofactor>
</comment>
<dbReference type="CDD" id="cd00609">
    <property type="entry name" value="AAT_like"/>
    <property type="match status" value="1"/>
</dbReference>
<name>A0ABP7BV72_9MICC</name>
<dbReference type="EC" id="2.6.1.-" evidence="6"/>
<gene>
    <name evidence="8" type="ORF">GCM10023081_04560</name>
</gene>
<dbReference type="GO" id="GO:0008483">
    <property type="term" value="F:transaminase activity"/>
    <property type="evidence" value="ECO:0007669"/>
    <property type="project" value="UniProtKB-KW"/>
</dbReference>
<keyword evidence="4 6" id="KW-0808">Transferase</keyword>
<evidence type="ECO:0000256" key="5">
    <source>
        <dbReference type="ARBA" id="ARBA00022898"/>
    </source>
</evidence>
<evidence type="ECO:0000256" key="3">
    <source>
        <dbReference type="ARBA" id="ARBA00022576"/>
    </source>
</evidence>